<proteinExistence type="predicted"/>
<name>A0ABM0V6H5_CAMSA</name>
<dbReference type="PANTHER" id="PTHR33411:SF34">
    <property type="entry name" value="PROTEIN, PUTATIVE-RELATED"/>
    <property type="match status" value="1"/>
</dbReference>
<evidence type="ECO:0000256" key="1">
    <source>
        <dbReference type="SAM" id="Coils"/>
    </source>
</evidence>
<keyword evidence="3" id="KW-1185">Reference proteome</keyword>
<dbReference type="PANTHER" id="PTHR33411">
    <property type="entry name" value="OS08G0392500 PROTEIN"/>
    <property type="match status" value="1"/>
</dbReference>
<reference evidence="3" key="1">
    <citation type="journal article" date="2014" name="Nat. Commun.">
        <title>The emerging biofuel crop Camelina sativa retains a highly undifferentiated hexaploid genome structure.</title>
        <authorList>
            <person name="Kagale S."/>
            <person name="Koh C."/>
            <person name="Nixon J."/>
            <person name="Bollina V."/>
            <person name="Clarke W.E."/>
            <person name="Tuteja R."/>
            <person name="Spillane C."/>
            <person name="Robinson S.J."/>
            <person name="Links M.G."/>
            <person name="Clarke C."/>
            <person name="Higgins E.E."/>
            <person name="Huebert T."/>
            <person name="Sharpe A.G."/>
            <person name="Parkin I.A."/>
        </authorList>
    </citation>
    <scope>NUCLEOTIDE SEQUENCE [LARGE SCALE GENOMIC DNA]</scope>
    <source>
        <strain evidence="3">cv. DH55</strain>
    </source>
</reference>
<feature type="region of interest" description="Disordered" evidence="2">
    <location>
        <begin position="412"/>
        <end position="451"/>
    </location>
</feature>
<protein>
    <submittedName>
        <fullName evidence="4">Uncharacterized protein LOC104733767</fullName>
    </submittedName>
</protein>
<sequence>MAITELNAVNMKIIAFLSQIAQNFGFPFLTMMSGSPSPPGPSMPLEAIGSTSAASSAANNYARRTEDALLRAASREGQPHLHPRKINGALWFGIDPCVHKFIRTTWQGNYMGPWSSWKFVPQERKTNWWQTFVQNFYWESRFHNLVYFLWKLHTQTTICQRISKKKREGKKPKYIDDEDWTELLEQWATEAAIQRSQSAANSRTSDPDGKGMHKHCAGPQNFLKIEYDMMIASGLDQPPPFTDLVRKTHTRKDGTFIDERAKSLVLDVEEAVTLITNDDGSPTSVNQTDSSDATPTHILLNQEYLKQGKSSKGRIYGIGSVQYRDFDPSETVPASLQRNLDIDLRISGLEKNSETVNTNVETLKADMTTLKDDMVALKSEFKDEMAAARASLNVILQALGVNSATVQQVNHTQPSVPAATPSNPTALNATMPNIASTSTPPLTQAQQADFA</sequence>
<keyword evidence="1" id="KW-0175">Coiled coil</keyword>
<gene>
    <name evidence="4" type="primary">LOC104733767</name>
</gene>
<reference evidence="4" key="2">
    <citation type="submission" date="2025-08" db="UniProtKB">
        <authorList>
            <consortium name="RefSeq"/>
        </authorList>
    </citation>
    <scope>IDENTIFICATION</scope>
    <source>
        <tissue evidence="4">Leaf</tissue>
    </source>
</reference>
<evidence type="ECO:0000313" key="3">
    <source>
        <dbReference type="Proteomes" id="UP000694864"/>
    </source>
</evidence>
<feature type="coiled-coil region" evidence="1">
    <location>
        <begin position="346"/>
        <end position="380"/>
    </location>
</feature>
<dbReference type="GeneID" id="104733767"/>
<evidence type="ECO:0000313" key="4">
    <source>
        <dbReference type="RefSeq" id="XP_010451618.1"/>
    </source>
</evidence>
<dbReference type="Pfam" id="PF03004">
    <property type="entry name" value="Transposase_24"/>
    <property type="match status" value="1"/>
</dbReference>
<organism evidence="3 4">
    <name type="scientific">Camelina sativa</name>
    <name type="common">False flax</name>
    <name type="synonym">Myagrum sativum</name>
    <dbReference type="NCBI Taxonomy" id="90675"/>
    <lineage>
        <taxon>Eukaryota</taxon>
        <taxon>Viridiplantae</taxon>
        <taxon>Streptophyta</taxon>
        <taxon>Embryophyta</taxon>
        <taxon>Tracheophyta</taxon>
        <taxon>Spermatophyta</taxon>
        <taxon>Magnoliopsida</taxon>
        <taxon>eudicotyledons</taxon>
        <taxon>Gunneridae</taxon>
        <taxon>Pentapetalae</taxon>
        <taxon>rosids</taxon>
        <taxon>malvids</taxon>
        <taxon>Brassicales</taxon>
        <taxon>Brassicaceae</taxon>
        <taxon>Camelineae</taxon>
        <taxon>Camelina</taxon>
    </lineage>
</organism>
<dbReference type="RefSeq" id="XP_010451618.1">
    <property type="nucleotide sequence ID" value="XM_010453316.1"/>
</dbReference>
<dbReference type="Proteomes" id="UP000694864">
    <property type="component" value="Chromosome 12"/>
</dbReference>
<accession>A0ABM0V6H5</accession>
<evidence type="ECO:0000256" key="2">
    <source>
        <dbReference type="SAM" id="MobiDB-lite"/>
    </source>
</evidence>
<dbReference type="InterPro" id="IPR004252">
    <property type="entry name" value="Probable_transposase_24"/>
</dbReference>